<dbReference type="EMBL" id="FNZE01000009">
    <property type="protein sequence ID" value="SEJ47825.1"/>
    <property type="molecule type" value="Genomic_DNA"/>
</dbReference>
<dbReference type="InterPro" id="IPR039261">
    <property type="entry name" value="FNR_nucleotide-bd"/>
</dbReference>
<evidence type="ECO:0000313" key="5">
    <source>
        <dbReference type="Proteomes" id="UP000242930"/>
    </source>
</evidence>
<dbReference type="PANTHER" id="PTHR43513:SF3">
    <property type="entry name" value="DIHYDROOROTATE DEHYDROGENASE B (NAD(+)), ELECTRON TRANSFER SUBUNIT-RELATED"/>
    <property type="match status" value="1"/>
</dbReference>
<dbReference type="InterPro" id="IPR001433">
    <property type="entry name" value="OxRdtase_FAD/NAD-bd"/>
</dbReference>
<dbReference type="GO" id="GO:0046872">
    <property type="term" value="F:metal ion binding"/>
    <property type="evidence" value="ECO:0007669"/>
    <property type="project" value="UniProtKB-KW"/>
</dbReference>
<comment type="cofactor">
    <cofactor evidence="2">
        <name>[2Fe-2S] cluster</name>
        <dbReference type="ChEBI" id="CHEBI:190135"/>
    </cofactor>
    <text evidence="2">Binds 1 [2Fe-2S] cluster per subunit.</text>
</comment>
<name>A0A1H6ZG45_9PSED</name>
<feature type="binding site" evidence="2">
    <location>
        <position position="249"/>
    </location>
    <ligand>
        <name>[2Fe-2S] cluster</name>
        <dbReference type="ChEBI" id="CHEBI:190135"/>
    </ligand>
</feature>
<dbReference type="GO" id="GO:0016491">
    <property type="term" value="F:oxidoreductase activity"/>
    <property type="evidence" value="ECO:0007669"/>
    <property type="project" value="InterPro"/>
</dbReference>
<keyword evidence="2" id="KW-0411">Iron-sulfur</keyword>
<dbReference type="GO" id="GO:0050660">
    <property type="term" value="F:flavin adenine dinucleotide binding"/>
    <property type="evidence" value="ECO:0007669"/>
    <property type="project" value="InterPro"/>
</dbReference>
<keyword evidence="2" id="KW-0001">2Fe-2S</keyword>
<dbReference type="SUPFAM" id="SSF63380">
    <property type="entry name" value="Riboflavin synthase domain-like"/>
    <property type="match status" value="1"/>
</dbReference>
<dbReference type="InterPro" id="IPR012165">
    <property type="entry name" value="Cyt_c3_hydrogenase_gsu"/>
</dbReference>
<dbReference type="Gene3D" id="2.40.30.10">
    <property type="entry name" value="Translation factors"/>
    <property type="match status" value="1"/>
</dbReference>
<accession>A0A1H6ZG45</accession>
<dbReference type="SUPFAM" id="SSF52343">
    <property type="entry name" value="Ferredoxin reductase-like, C-terminal NADP-linked domain"/>
    <property type="match status" value="1"/>
</dbReference>
<evidence type="ECO:0000259" key="3">
    <source>
        <dbReference type="PROSITE" id="PS51384"/>
    </source>
</evidence>
<evidence type="ECO:0000313" key="4">
    <source>
        <dbReference type="EMBL" id="SEJ47825.1"/>
    </source>
</evidence>
<reference evidence="5" key="1">
    <citation type="submission" date="2016-10" db="EMBL/GenBank/DDBJ databases">
        <authorList>
            <person name="Varghese N."/>
            <person name="Submissions S."/>
        </authorList>
    </citation>
    <scope>NUCLEOTIDE SEQUENCE [LARGE SCALE GENOMIC DNA]</scope>
    <source>
        <strain evidence="5">LMG 25967</strain>
    </source>
</reference>
<dbReference type="InterPro" id="IPR019480">
    <property type="entry name" value="Dihydroorotate_DH_Fe-S-bd"/>
</dbReference>
<organism evidence="4 5">
    <name type="scientific">Pseudomonas linyingensis</name>
    <dbReference type="NCBI Taxonomy" id="915471"/>
    <lineage>
        <taxon>Bacteria</taxon>
        <taxon>Pseudomonadati</taxon>
        <taxon>Pseudomonadota</taxon>
        <taxon>Gammaproteobacteria</taxon>
        <taxon>Pseudomonadales</taxon>
        <taxon>Pseudomonadaceae</taxon>
        <taxon>Pseudomonas</taxon>
    </lineage>
</organism>
<protein>
    <submittedName>
        <fullName evidence="4">NAD(P)H-flavin reductase</fullName>
    </submittedName>
</protein>
<comment type="cofactor">
    <cofactor evidence="1">
        <name>FAD</name>
        <dbReference type="ChEBI" id="CHEBI:57692"/>
    </cofactor>
    <text evidence="1">Binds 1 FAD per subunit.</text>
</comment>
<sequence length="281" mass="30440">MLELTPRALRLLDFYADGQDSRHFRLRIDAPQPGDLAVIPGQFFMLGVPGFGEAPFTYVSPPDEGGEFSALIRSSGRLTARLFELESGASLGYRGPFGKGWPLLLGARRVLVVAGGCGLAPLAGWIEEALHHAAPLQLRVLYGARSAPAQVLGRERERWRQVLPLIETLEHGGPEALRGSPLAQLDRLFAEEQPQVVLCCGPEAFMLAIAKTCVRRGVAADNVWLSVERRMHCAVGLCGHCYIADSYACVDGPTYRYDHYLQLLAHGNTGHAGGELGVGPC</sequence>
<dbReference type="Gene3D" id="3.40.50.80">
    <property type="entry name" value="Nucleotide-binding domain of ferredoxin-NADP reductase (FNR) module"/>
    <property type="match status" value="1"/>
</dbReference>
<dbReference type="Pfam" id="PF10418">
    <property type="entry name" value="DHODB_Fe-S_bind"/>
    <property type="match status" value="1"/>
</dbReference>
<dbReference type="GO" id="GO:0006221">
    <property type="term" value="P:pyrimidine nucleotide biosynthetic process"/>
    <property type="evidence" value="ECO:0007669"/>
    <property type="project" value="InterPro"/>
</dbReference>
<feature type="binding site" evidence="2">
    <location>
        <position position="241"/>
    </location>
    <ligand>
        <name>[2Fe-2S] cluster</name>
        <dbReference type="ChEBI" id="CHEBI:190135"/>
    </ligand>
</feature>
<evidence type="ECO:0000256" key="1">
    <source>
        <dbReference type="PIRSR" id="PIRSR006816-1"/>
    </source>
</evidence>
<dbReference type="STRING" id="915471.SAMN05216201_109140"/>
<dbReference type="PRINTS" id="PR00410">
    <property type="entry name" value="PHEHYDRXLASE"/>
</dbReference>
<keyword evidence="1" id="KW-0285">Flavoprotein</keyword>
<evidence type="ECO:0000256" key="2">
    <source>
        <dbReference type="PIRSR" id="PIRSR006816-2"/>
    </source>
</evidence>
<dbReference type="InterPro" id="IPR050353">
    <property type="entry name" value="PyrK_electron_transfer"/>
</dbReference>
<dbReference type="RefSeq" id="WP_090311456.1">
    <property type="nucleotide sequence ID" value="NZ_FNZE01000009.1"/>
</dbReference>
<dbReference type="AlphaFoldDB" id="A0A1H6ZG45"/>
<keyword evidence="2" id="KW-0408">Iron</keyword>
<feature type="binding site" evidence="2">
    <location>
        <position position="238"/>
    </location>
    <ligand>
        <name>[2Fe-2S] cluster</name>
        <dbReference type="ChEBI" id="CHEBI:190135"/>
    </ligand>
</feature>
<dbReference type="PANTHER" id="PTHR43513">
    <property type="entry name" value="DIHYDROOROTATE DEHYDROGENASE B (NAD(+)), ELECTRON TRANSFER SUBUNIT"/>
    <property type="match status" value="1"/>
</dbReference>
<dbReference type="Proteomes" id="UP000242930">
    <property type="component" value="Unassembled WGS sequence"/>
</dbReference>
<gene>
    <name evidence="4" type="ORF">SAMN05216201_109140</name>
</gene>
<feature type="domain" description="FAD-binding FR-type" evidence="3">
    <location>
        <begin position="4"/>
        <end position="103"/>
    </location>
</feature>
<dbReference type="Pfam" id="PF00175">
    <property type="entry name" value="NAD_binding_1"/>
    <property type="match status" value="1"/>
</dbReference>
<dbReference type="InterPro" id="IPR017938">
    <property type="entry name" value="Riboflavin_synthase-like_b-brl"/>
</dbReference>
<feature type="binding site" evidence="2">
    <location>
        <position position="233"/>
    </location>
    <ligand>
        <name>[2Fe-2S] cluster</name>
        <dbReference type="ChEBI" id="CHEBI:190135"/>
    </ligand>
</feature>
<keyword evidence="5" id="KW-1185">Reference proteome</keyword>
<dbReference type="InterPro" id="IPR008333">
    <property type="entry name" value="Cbr1-like_FAD-bd_dom"/>
</dbReference>
<dbReference type="GO" id="GO:0051537">
    <property type="term" value="F:2 iron, 2 sulfur cluster binding"/>
    <property type="evidence" value="ECO:0007669"/>
    <property type="project" value="UniProtKB-KW"/>
</dbReference>
<keyword evidence="1" id="KW-0274">FAD</keyword>
<dbReference type="Pfam" id="PF00970">
    <property type="entry name" value="FAD_binding_6"/>
    <property type="match status" value="1"/>
</dbReference>
<dbReference type="OrthoDB" id="9796486at2"/>
<dbReference type="PIRSF" id="PIRSF006816">
    <property type="entry name" value="Cyc3_hyd_g"/>
    <property type="match status" value="1"/>
</dbReference>
<dbReference type="InterPro" id="IPR017927">
    <property type="entry name" value="FAD-bd_FR_type"/>
</dbReference>
<keyword evidence="2" id="KW-0479">Metal-binding</keyword>
<dbReference type="PROSITE" id="PS51384">
    <property type="entry name" value="FAD_FR"/>
    <property type="match status" value="1"/>
</dbReference>
<proteinExistence type="predicted"/>
<feature type="binding site" evidence="1">
    <location>
        <begin position="71"/>
        <end position="73"/>
    </location>
    <ligand>
        <name>FAD</name>
        <dbReference type="ChEBI" id="CHEBI:57692"/>
    </ligand>
</feature>